<sequence>MHVTIIPGVALPSKLARPDVFHPSIVLAGCPQLVEGDGDDYGLIQALRGRGLHATWLSWDDPQTERADLVILRAAWDYVERRDEFLAWTTRVRALLNAPDVVAWNSDKHYLRDLADAGVPTLTSSFFEPGQKVTLPRGEIVVKPAIGAGSIDTGRFVDHTAARAHVAALQASGRTALVQPYDARVEAGETALVFLAGKQSHAFTKGPMLPPEGQVALLDESGTYVAETLTSADPDFAMWDVGVAALEAASGHLGIETTDLLYARVDLIGGPDNPVLLELEVIEPGLGWRQLDTATRELQQRTFAVEVESALERRGLGPLSHRRP</sequence>
<gene>
    <name evidence="1" type="ORF">MSAR_44190</name>
</gene>
<dbReference type="EMBL" id="AP022595">
    <property type="protein sequence ID" value="BBY61283.1"/>
    <property type="molecule type" value="Genomic_DNA"/>
</dbReference>
<name>A0A7I7SX58_9MYCO</name>
<evidence type="ECO:0000313" key="1">
    <source>
        <dbReference type="EMBL" id="BBY61283.1"/>
    </source>
</evidence>
<dbReference type="Gene3D" id="3.30.470.20">
    <property type="entry name" value="ATP-grasp fold, B domain"/>
    <property type="match status" value="1"/>
</dbReference>
<keyword evidence="2" id="KW-1185">Reference proteome</keyword>
<dbReference type="GO" id="GO:0005524">
    <property type="term" value="F:ATP binding"/>
    <property type="evidence" value="ECO:0007669"/>
    <property type="project" value="InterPro"/>
</dbReference>
<evidence type="ECO:0008006" key="3">
    <source>
        <dbReference type="Google" id="ProtNLM"/>
    </source>
</evidence>
<accession>A0A7I7SX58</accession>
<dbReference type="PANTHER" id="PTHR39217">
    <property type="match status" value="1"/>
</dbReference>
<dbReference type="Gene3D" id="3.30.1490.20">
    <property type="entry name" value="ATP-grasp fold, A domain"/>
    <property type="match status" value="1"/>
</dbReference>
<dbReference type="InterPro" id="IPR053191">
    <property type="entry name" value="DcsG_Biosynth_Enzyme"/>
</dbReference>
<organism evidence="1 2">
    <name type="scientific">Mycolicibacterium sarraceniae</name>
    <dbReference type="NCBI Taxonomy" id="1534348"/>
    <lineage>
        <taxon>Bacteria</taxon>
        <taxon>Bacillati</taxon>
        <taxon>Actinomycetota</taxon>
        <taxon>Actinomycetes</taxon>
        <taxon>Mycobacteriales</taxon>
        <taxon>Mycobacteriaceae</taxon>
        <taxon>Mycolicibacterium</taxon>
    </lineage>
</organism>
<dbReference type="AlphaFoldDB" id="A0A7I7SX58"/>
<dbReference type="SUPFAM" id="SSF56059">
    <property type="entry name" value="Glutathione synthetase ATP-binding domain-like"/>
    <property type="match status" value="1"/>
</dbReference>
<reference evidence="1 2" key="1">
    <citation type="journal article" date="2019" name="Emerg. Microbes Infect.">
        <title>Comprehensive subspecies identification of 175 nontuberculous mycobacteria species based on 7547 genomic profiles.</title>
        <authorList>
            <person name="Matsumoto Y."/>
            <person name="Kinjo T."/>
            <person name="Motooka D."/>
            <person name="Nabeya D."/>
            <person name="Jung N."/>
            <person name="Uechi K."/>
            <person name="Horii T."/>
            <person name="Iida T."/>
            <person name="Fujita J."/>
            <person name="Nakamura S."/>
        </authorList>
    </citation>
    <scope>NUCLEOTIDE SEQUENCE [LARGE SCALE GENOMIC DNA]</scope>
    <source>
        <strain evidence="1 2">JCM 30395</strain>
    </source>
</reference>
<protein>
    <recommendedName>
        <fullName evidence="3">ATP-grasp domain-containing protein</fullName>
    </recommendedName>
</protein>
<dbReference type="InterPro" id="IPR013815">
    <property type="entry name" value="ATP_grasp_subdomain_1"/>
</dbReference>
<evidence type="ECO:0000313" key="2">
    <source>
        <dbReference type="Proteomes" id="UP000466445"/>
    </source>
</evidence>
<proteinExistence type="predicted"/>
<dbReference type="Proteomes" id="UP000466445">
    <property type="component" value="Chromosome"/>
</dbReference>
<dbReference type="PANTHER" id="PTHR39217:SF1">
    <property type="entry name" value="GLUTATHIONE SYNTHETASE"/>
    <property type="match status" value="1"/>
</dbReference>
<dbReference type="KEGG" id="msar:MSAR_44190"/>